<evidence type="ECO:0000313" key="2">
    <source>
        <dbReference type="EMBL" id="WPU45752.1"/>
    </source>
</evidence>
<evidence type="ECO:0000313" key="4">
    <source>
        <dbReference type="Proteomes" id="UP001322512"/>
    </source>
</evidence>
<dbReference type="OrthoDB" id="2052851at2"/>
<evidence type="ECO:0000313" key="1">
    <source>
        <dbReference type="EMBL" id="SJK83841.1"/>
    </source>
</evidence>
<keyword evidence="4" id="KW-1185">Reference proteome</keyword>
<dbReference type="Proteomes" id="UP001322512">
    <property type="component" value="Chromosome"/>
</dbReference>
<dbReference type="AlphaFoldDB" id="A0A1R4A4F4"/>
<dbReference type="EMBL" id="FN869568">
    <property type="protein sequence ID" value="SJK83841.1"/>
    <property type="molecule type" value="Genomic_DNA"/>
</dbReference>
<gene>
    <name evidence="1" type="ORF">HELO_3291D</name>
    <name evidence="2" type="ORF">SR933_10795</name>
</gene>
<name>A0A1R4A4F4_HALED</name>
<proteinExistence type="predicted"/>
<reference evidence="2 4" key="4">
    <citation type="submission" date="2023-11" db="EMBL/GenBank/DDBJ databases">
        <title>MicrobeMod: A computational toolkit for identifying prokaryotic methylation and restriction-modification with nanopore sequencing.</title>
        <authorList>
            <person name="Crits-Christoph A."/>
            <person name="Kang S.C."/>
            <person name="Lee H."/>
            <person name="Ostrov N."/>
        </authorList>
    </citation>
    <scope>NUCLEOTIDE SEQUENCE [LARGE SCALE GENOMIC DNA]</scope>
    <source>
        <strain evidence="2 4">ATCC 33173</strain>
    </source>
</reference>
<dbReference type="RefSeq" id="WP_041602128.1">
    <property type="nucleotide sequence ID" value="NC_014532.2"/>
</dbReference>
<accession>A0A1R4A4F4</accession>
<protein>
    <submittedName>
        <fullName evidence="1">Uncharacterized protein</fullName>
    </submittedName>
</protein>
<sequence length="297" mass="33770">MANYSIQQLADDGPPFAMALLMESISHGKLFVTYGEIRAELEHQLNIERIFPTQIGHVAGSMMDQILQLDPKAPLINVLITRADGIPGIGAGWYLAERYGEASLKDWNNISKKKKLELVDRERKKVFRYRKWKKLNSELFGDSARKKLCRPPEAESDFVTTRWGGAAESEEHKKLKEWVSNNPKQIGLQQAYGVGEPELRLLSGDEVDVMFTHQGTFRAVEVKSIRSSDDDLRRGIYQCVKYREVKRAETYPYEADIEAILVTERKLPSELQERARQLDIKTKCVAVNARDSGGEDA</sequence>
<reference evidence="1" key="2">
    <citation type="submission" date="2010-05" db="EMBL/GenBank/DDBJ databases">
        <title>Revision and reannotation of the Halomonas elongata DSM 2581(T) genome.</title>
        <authorList>
            <person name="Pfeiffer F."/>
            <person name="Bagyan I."/>
            <person name="Alfaro-Espinoza G."/>
            <person name="Zamora-Lagos M.A."/>
            <person name="Habermann B."/>
            <person name="Oesterhelt D."/>
            <person name="Kunte H.J."/>
        </authorList>
    </citation>
    <scope>NUCLEOTIDE SEQUENCE</scope>
    <source>
        <strain evidence="1">Type strain: DSM 2581</strain>
    </source>
</reference>
<dbReference type="EMBL" id="CP139472">
    <property type="protein sequence ID" value="WPU45752.1"/>
    <property type="molecule type" value="Genomic_DNA"/>
</dbReference>
<evidence type="ECO:0000313" key="3">
    <source>
        <dbReference type="Proteomes" id="UP000008707"/>
    </source>
</evidence>
<organism evidence="1 3">
    <name type="scientific">Halomonas elongata (strain ATCC 33173 / DSM 2581 / NBRC 15536 / NCIMB 2198 / 1H9)</name>
    <dbReference type="NCBI Taxonomy" id="768066"/>
    <lineage>
        <taxon>Bacteria</taxon>
        <taxon>Pseudomonadati</taxon>
        <taxon>Pseudomonadota</taxon>
        <taxon>Gammaproteobacteria</taxon>
        <taxon>Oceanospirillales</taxon>
        <taxon>Halomonadaceae</taxon>
        <taxon>Halomonas</taxon>
    </lineage>
</organism>
<reference evidence="1" key="1">
    <citation type="journal article" date="2010" name="Environ. Microbiol.">
        <title>A blueprint of ectoine metabolism from the genome of the industrial producer Halomonas elongata DSM 2581(T).</title>
        <authorList>
            <person name="Schwibbert K."/>
            <person name="Marin-Sanguino A."/>
            <person name="Bagyan I."/>
            <person name="Heidrich G."/>
            <person name="Lentzen G."/>
            <person name="Seitz H."/>
            <person name="Rampp M."/>
            <person name="Schuster S.C."/>
            <person name="Klenk H.P."/>
            <person name="Pfeiffer F."/>
            <person name="Oesterhelt D."/>
            <person name="Kunte H.J."/>
        </authorList>
    </citation>
    <scope>NUCLEOTIDE SEQUENCE</scope>
    <source>
        <strain evidence="1">Type strain: DSM 2581</strain>
    </source>
</reference>
<dbReference type="KEGG" id="hel:HELO_3291D"/>
<reference evidence="3" key="3">
    <citation type="journal article" date="2011" name="Environ. Microbiol.">
        <title>A blueprint of ectoine metabolism from the genome of the industrial producer Halomonas elongata DSM 2581(T).</title>
        <authorList>
            <person name="Schwibbert K."/>
            <person name="Marin-Sanguino A."/>
            <person name="Bagyan I."/>
            <person name="Heidrich G."/>
            <person name="Lentzen G."/>
            <person name="Seitz H."/>
            <person name="Rampp M."/>
            <person name="Schuster S.C."/>
            <person name="Klenk H.P."/>
            <person name="Pfeiffer F."/>
            <person name="Oesterhelt D."/>
            <person name="Kunte H.J."/>
        </authorList>
    </citation>
    <scope>NUCLEOTIDE SEQUENCE [LARGE SCALE GENOMIC DNA]</scope>
    <source>
        <strain evidence="3">ATCC 33173 / DSM 2581 / NBRC 15536 / NCIMB 2198 / 1H9</strain>
    </source>
</reference>
<dbReference type="GeneID" id="91010665"/>
<dbReference type="Proteomes" id="UP000008707">
    <property type="component" value="Chromosome"/>
</dbReference>